<dbReference type="InterPro" id="IPR013968">
    <property type="entry name" value="PKS_KR"/>
</dbReference>
<dbReference type="Gene3D" id="3.40.47.10">
    <property type="match status" value="1"/>
</dbReference>
<dbReference type="InterPro" id="IPR050091">
    <property type="entry name" value="PKS_NRPS_Biosynth_Enz"/>
</dbReference>
<evidence type="ECO:0000256" key="8">
    <source>
        <dbReference type="PROSITE-ProRule" id="PRU01363"/>
    </source>
</evidence>
<dbReference type="SUPFAM" id="SSF53901">
    <property type="entry name" value="Thiolase-like"/>
    <property type="match status" value="1"/>
</dbReference>
<dbReference type="SUPFAM" id="SSF52151">
    <property type="entry name" value="FabD/lysophospholipase-like"/>
    <property type="match status" value="1"/>
</dbReference>
<dbReference type="InterPro" id="IPR042104">
    <property type="entry name" value="PKS_dehydratase_sf"/>
</dbReference>
<dbReference type="InterPro" id="IPR016035">
    <property type="entry name" value="Acyl_Trfase/lysoPLipase"/>
</dbReference>
<dbReference type="SMART" id="SM00826">
    <property type="entry name" value="PKS_DH"/>
    <property type="match status" value="1"/>
</dbReference>
<feature type="domain" description="Carrier" evidence="9">
    <location>
        <begin position="2402"/>
        <end position="2480"/>
    </location>
</feature>
<dbReference type="GO" id="GO:0004312">
    <property type="term" value="F:fatty acid synthase activity"/>
    <property type="evidence" value="ECO:0007669"/>
    <property type="project" value="TreeGrafter"/>
</dbReference>
<dbReference type="EMBL" id="JAFJYH010000005">
    <property type="protein sequence ID" value="KAG4426047.1"/>
    <property type="molecule type" value="Genomic_DNA"/>
</dbReference>
<dbReference type="SUPFAM" id="SSF53335">
    <property type="entry name" value="S-adenosyl-L-methionine-dependent methyltransferases"/>
    <property type="match status" value="1"/>
</dbReference>
<dbReference type="Pfam" id="PF00109">
    <property type="entry name" value="ketoacyl-synt"/>
    <property type="match status" value="1"/>
</dbReference>
<dbReference type="GO" id="GO:0032259">
    <property type="term" value="P:methylation"/>
    <property type="evidence" value="ECO:0007669"/>
    <property type="project" value="UniProtKB-KW"/>
</dbReference>
<dbReference type="OrthoDB" id="329835at2759"/>
<evidence type="ECO:0000256" key="1">
    <source>
        <dbReference type="ARBA" id="ARBA00022450"/>
    </source>
</evidence>
<dbReference type="Gene3D" id="3.40.50.150">
    <property type="entry name" value="Vaccinia Virus protein VP39"/>
    <property type="match status" value="1"/>
</dbReference>
<dbReference type="GO" id="GO:0006633">
    <property type="term" value="P:fatty acid biosynthetic process"/>
    <property type="evidence" value="ECO:0007669"/>
    <property type="project" value="TreeGrafter"/>
</dbReference>
<dbReference type="PROSITE" id="PS52019">
    <property type="entry name" value="PKS_MFAS_DH"/>
    <property type="match status" value="1"/>
</dbReference>
<dbReference type="Pfam" id="PF08240">
    <property type="entry name" value="ADH_N"/>
    <property type="match status" value="1"/>
</dbReference>
<dbReference type="InterPro" id="IPR020843">
    <property type="entry name" value="ER"/>
</dbReference>
<feature type="domain" description="PKS/mFAS DH" evidence="11">
    <location>
        <begin position="933"/>
        <end position="1216"/>
    </location>
</feature>
<dbReference type="SMART" id="SM00825">
    <property type="entry name" value="PKS_KS"/>
    <property type="match status" value="1"/>
</dbReference>
<dbReference type="InterPro" id="IPR032821">
    <property type="entry name" value="PKS_assoc"/>
</dbReference>
<dbReference type="Gene3D" id="3.40.366.10">
    <property type="entry name" value="Malonyl-Coenzyme A Acyl Carrier Protein, domain 2"/>
    <property type="match status" value="1"/>
</dbReference>
<dbReference type="PROSITE" id="PS00012">
    <property type="entry name" value="PHOSPHOPANTETHEINE"/>
    <property type="match status" value="1"/>
</dbReference>
<dbReference type="InterPro" id="IPR020806">
    <property type="entry name" value="PKS_PP-bd"/>
</dbReference>
<evidence type="ECO:0000313" key="13">
    <source>
        <dbReference type="Proteomes" id="UP000664132"/>
    </source>
</evidence>
<dbReference type="InterPro" id="IPR049552">
    <property type="entry name" value="PKS_DH_N"/>
</dbReference>
<dbReference type="InterPro" id="IPR020807">
    <property type="entry name" value="PKS_DH"/>
</dbReference>
<dbReference type="InterPro" id="IPR049551">
    <property type="entry name" value="PKS_DH_C"/>
</dbReference>
<dbReference type="SMART" id="SM00827">
    <property type="entry name" value="PKS_AT"/>
    <property type="match status" value="1"/>
</dbReference>
<dbReference type="Gene3D" id="1.10.1200.10">
    <property type="entry name" value="ACP-like"/>
    <property type="match status" value="1"/>
</dbReference>
<dbReference type="Gene3D" id="3.40.50.720">
    <property type="entry name" value="NAD(P)-binding Rossmann-like Domain"/>
    <property type="match status" value="2"/>
</dbReference>
<keyword evidence="2" id="KW-0597">Phosphoprotein</keyword>
<dbReference type="InterPro" id="IPR013154">
    <property type="entry name" value="ADH-like_N"/>
</dbReference>
<evidence type="ECO:0000256" key="7">
    <source>
        <dbReference type="ARBA" id="ARBA00023315"/>
    </source>
</evidence>
<dbReference type="GO" id="GO:0008168">
    <property type="term" value="F:methyltransferase activity"/>
    <property type="evidence" value="ECO:0007669"/>
    <property type="project" value="UniProtKB-KW"/>
</dbReference>
<dbReference type="InterPro" id="IPR013217">
    <property type="entry name" value="Methyltransf_12"/>
</dbReference>
<dbReference type="Pfam" id="PF02801">
    <property type="entry name" value="Ketoacyl-synt_C"/>
    <property type="match status" value="1"/>
</dbReference>
<protein>
    <recommendedName>
        <fullName evidence="14">Polyketide synthase</fullName>
    </recommendedName>
</protein>
<dbReference type="InterPro" id="IPR036291">
    <property type="entry name" value="NAD(P)-bd_dom_sf"/>
</dbReference>
<evidence type="ECO:0000256" key="6">
    <source>
        <dbReference type="ARBA" id="ARBA00023268"/>
    </source>
</evidence>
<dbReference type="SUPFAM" id="SSF47336">
    <property type="entry name" value="ACP-like"/>
    <property type="match status" value="1"/>
</dbReference>
<keyword evidence="13" id="KW-1185">Reference proteome</keyword>
<comment type="caution">
    <text evidence="12">The sequence shown here is derived from an EMBL/GenBank/DDBJ whole genome shotgun (WGS) entry which is preliminary data.</text>
</comment>
<dbReference type="PROSITE" id="PS52004">
    <property type="entry name" value="KS3_2"/>
    <property type="match status" value="1"/>
</dbReference>
<dbReference type="SMART" id="SM00829">
    <property type="entry name" value="PKS_ER"/>
    <property type="match status" value="1"/>
</dbReference>
<dbReference type="InterPro" id="IPR009081">
    <property type="entry name" value="PP-bd_ACP"/>
</dbReference>
<dbReference type="Pfam" id="PF00550">
    <property type="entry name" value="PP-binding"/>
    <property type="match status" value="1"/>
</dbReference>
<dbReference type="InterPro" id="IPR006162">
    <property type="entry name" value="Ppantetheine_attach_site"/>
</dbReference>
<keyword evidence="5" id="KW-0521">NADP</keyword>
<dbReference type="Proteomes" id="UP000664132">
    <property type="component" value="Unassembled WGS sequence"/>
</dbReference>
<dbReference type="Pfam" id="PF21089">
    <property type="entry name" value="PKS_DH_N"/>
    <property type="match status" value="1"/>
</dbReference>
<dbReference type="InterPro" id="IPR016039">
    <property type="entry name" value="Thiolase-like"/>
</dbReference>
<dbReference type="Pfam" id="PF08659">
    <property type="entry name" value="KR"/>
    <property type="match status" value="1"/>
</dbReference>
<evidence type="ECO:0008006" key="14">
    <source>
        <dbReference type="Google" id="ProtNLM"/>
    </source>
</evidence>
<feature type="region of interest" description="C-terminal hotdog fold" evidence="8">
    <location>
        <begin position="1071"/>
        <end position="1216"/>
    </location>
</feature>
<evidence type="ECO:0000313" key="12">
    <source>
        <dbReference type="EMBL" id="KAG4426047.1"/>
    </source>
</evidence>
<dbReference type="PANTHER" id="PTHR43775">
    <property type="entry name" value="FATTY ACID SYNTHASE"/>
    <property type="match status" value="1"/>
</dbReference>
<dbReference type="InterPro" id="IPR014043">
    <property type="entry name" value="Acyl_transferase_dom"/>
</dbReference>
<dbReference type="InterPro" id="IPR029063">
    <property type="entry name" value="SAM-dependent_MTases_sf"/>
</dbReference>
<dbReference type="InterPro" id="IPR013149">
    <property type="entry name" value="ADH-like_C"/>
</dbReference>
<organism evidence="12 13">
    <name type="scientific">Cadophora malorum</name>
    <dbReference type="NCBI Taxonomy" id="108018"/>
    <lineage>
        <taxon>Eukaryota</taxon>
        <taxon>Fungi</taxon>
        <taxon>Dikarya</taxon>
        <taxon>Ascomycota</taxon>
        <taxon>Pezizomycotina</taxon>
        <taxon>Leotiomycetes</taxon>
        <taxon>Helotiales</taxon>
        <taxon>Ploettnerulaceae</taxon>
        <taxon>Cadophora</taxon>
    </lineage>
</organism>
<dbReference type="GO" id="GO:0044550">
    <property type="term" value="P:secondary metabolite biosynthetic process"/>
    <property type="evidence" value="ECO:0007669"/>
    <property type="project" value="TreeGrafter"/>
</dbReference>
<dbReference type="Pfam" id="PF00107">
    <property type="entry name" value="ADH_zinc_N"/>
    <property type="match status" value="1"/>
</dbReference>
<dbReference type="PROSITE" id="PS50075">
    <property type="entry name" value="CARRIER"/>
    <property type="match status" value="1"/>
</dbReference>
<evidence type="ECO:0000256" key="4">
    <source>
        <dbReference type="ARBA" id="ARBA00022679"/>
    </source>
</evidence>
<feature type="active site" description="Proton acceptor; for dehydratase activity" evidence="8">
    <location>
        <position position="965"/>
    </location>
</feature>
<dbReference type="SUPFAM" id="SSF50129">
    <property type="entry name" value="GroES-like"/>
    <property type="match status" value="1"/>
</dbReference>
<dbReference type="InterPro" id="IPR020841">
    <property type="entry name" value="PKS_Beta-ketoAc_synthase_dom"/>
</dbReference>
<dbReference type="CDD" id="cd00833">
    <property type="entry name" value="PKS"/>
    <property type="match status" value="1"/>
</dbReference>
<dbReference type="Pfam" id="PF14765">
    <property type="entry name" value="PS-DH"/>
    <property type="match status" value="1"/>
</dbReference>
<dbReference type="GO" id="GO:0031177">
    <property type="term" value="F:phosphopantetheine binding"/>
    <property type="evidence" value="ECO:0007669"/>
    <property type="project" value="InterPro"/>
</dbReference>
<dbReference type="PANTHER" id="PTHR43775:SF49">
    <property type="entry name" value="SYNTHASE, PUTATIVE (JCVI)-RELATED"/>
    <property type="match status" value="1"/>
</dbReference>
<dbReference type="GO" id="GO:1901336">
    <property type="term" value="P:lactone biosynthetic process"/>
    <property type="evidence" value="ECO:0007669"/>
    <property type="project" value="UniProtKB-ARBA"/>
</dbReference>
<evidence type="ECO:0000259" key="10">
    <source>
        <dbReference type="PROSITE" id="PS52004"/>
    </source>
</evidence>
<dbReference type="SUPFAM" id="SSF51735">
    <property type="entry name" value="NAD(P)-binding Rossmann-fold domains"/>
    <property type="match status" value="2"/>
</dbReference>
<proteinExistence type="predicted"/>
<dbReference type="InterPro" id="IPR049900">
    <property type="entry name" value="PKS_mFAS_DH"/>
</dbReference>
<evidence type="ECO:0000256" key="5">
    <source>
        <dbReference type="ARBA" id="ARBA00022857"/>
    </source>
</evidence>
<sequence length="2488" mass="274916">MFSIDANGVSTDRSQDEAHLEQLHATNGYQASEGDAVPLVEPMAICGMGMRLPGGIRDAEGYWDLLYSRRSGRCKVPKDRYNIDAWYGPGKIGHVTSKYGYILSDINLGNADASFWSMTKQEIESMDPQQRLTLEVVYECLQNAGQKPKELRGRKIGVYLGTFDGDWLELDGRDPQHYHMYRLTGYGDYMSANRVNYEFGFMGPSVTVRTACSSALTGLYDACHAIAAGECEAAVVACANLIFSPRTSITMQEQGVLSSTGLCKTFDAHADGYARGEAVSAIYVKKLSDAIRDGDPIRSVIRSTCINSGGKASTLTAPNAAAQEALMRRGHELAGISDFSRTAMIECHGTGTAVGDPIEAAAVANVFGEHGIYIGSVKPNLGHSEGASGLSSIIKMTLALEKKIIPPNINFTIPNPKIPWEDSKLQVPVVPMAWPEGRDEVVGVNSFGVGGSNAHVLLGSAESFGIHKTLPQRSVKLRQPLLLPRLLVFSAKHPQALNRIMADHESFHISNPESLADMSYSLAMKREVLSHRAICVTDGEDSWEPSIAHRNSQRQPPQLVFAFTGQGAQWAQMGSKLLTNVEMFRKSIEELDAFLSTVPEPPGWKLTELLSAPQKSSRLAEAEISQPCCTAFQIALVDLLCQYGIKPNAVLGHSSGEIAAAYACGALTAREAISIAYYRGKVMAELDSAKAPGAMAAVGLGPEEVVPYLRPGVAIGCENSPSSTTLTGDRIILELVVQQIKDAVPDILVRMLNVDCAYHSNQMIPATTRYLELMASVNICPSEVQVPMYSSVTCGIVTRGADLGPAYWVQNLVSPVRFSTALSSVLTNIVSRKLFIEVGPHSTLAGPIRQTLQSLKSNDGYVSLQTRGSDSHKEFLKAVGEVWLQNCPVDLGIVTGNGKFLPDLPLYPWHYEEPLWAESRLSREWRLREFPHHDILGSRIIESTDQNPSWRNLLRLDVLPWMKEHELSGEILFPGVGYVCMAGEAIRQLTKSTTFTARRIHIKAALVMQQGQDREIITQLQLMPITSTLDSNWYSFTVYSLENGVWTKHCFGQVMAGTEYPRETPIIAPLPRVLSRRAWYRRFKEMGLEYGPRFMGLNDMTSHPIERQFVASITNDIREDETAYAVHPATMDTLLQAIGPAMCNGLPRKFQAIAIPTYIHEIYVCPPSANKMVIKATGDDEPKGALSGNIVAVSEGKVVIDLQGLQMSGIGNVQDPDIDPHAAVELEWQEDLKFLDVAPLIYQKHDKTKLHLKLDEFFSACLKETTQQLRGIQPTKDHLLHYQEWLEAFLVQNKPQNLPTSQGCVTIKKLYADLQHTEASEAATAIYRVTKHCREIFSGEVEALDLLLEENILHHLYDYMQNSEYATFLGLAAHRKPNMRILEIGAGTGGTTATVLPSLRSSYDERMFLSYTYTDISSGFFPAAKERFKDFDGLEYKVLDISKDPIDQGFQAEEFDLIIACNVLHATPSLRQTLSHVRILLHPQGRLFLQELSPETKWINFVMGVLPGWWLGAPDARFPEPYVSAARWIEELQAAGFARIDACNHDGYLNNNIIARPTMKHPGRRQVTLLYSDKEGIFKQAVSKCLEAGGFRVDFLCLEDKTSSPPSQQDIISILDLEGPFFHDITESRFASLQKILSQLQGSAILWITRSCQVACADPRYAMVIGVARVLRTEMALNFATVELDNLDKLAVGLIPAILRDIQDCEHEDNVSPTSEWALVDGKLLISRYHYIRVADELKKKKTDSAVRKLELRKPGLLDSLHWKEVELAELAEGDVRVDVRAVGFNFKDLLIAMGVITEKSSIGRGFGYEGSGIVMETGHKAKKFKKGDRVIISSSGSFTTAHQVSETLCTRMPDGMTFEEGAAMSAVYCTAIYCLIDAARLSKGQSVLIHAATGGVGIAAIQIAQLIGAEIYCTVGNEDKVAYLIKNMGIQSDHIFNSRDSSFLPAILRATKGRGVDVVLNSLSGELLHASWKCVAEFGTFLEIGRRDFVGQGTLAMELFESNRAFIGFDLLLFSTKRPEELDRIMGKAMEFYTLGLIKPSAAITNFSASHITEPFRYMQKSQHIGKIVVSMPDAGEELPLETVREDLVLRSDRAYLFVGGLGGLGRSIATWLVERGAKHVVFMSRSAGNLLDDDPFVKEFAAHGCRTTRVSGDVSKYEDVVSAIQAAGEPIAGVFQASMVLRDAAFATLSWDDWQAAVEPKVQGTWNLHKAFIQEQSEPLDIFFLFSSAGAMSGHWGQANYNAGNTFLDAFVSYRHSLGLAASTVNIGVMEDVGYLSENLDLLDSLRSTAQYLIKEPQLLDSLELMLKRSRPTIPVDLSPSRSPQRFRYVQKSQIGIGLRSVLPITSPNNRTTWRNDPRMLVYRNLETNGESSESPSSSDQELSRFLKGIGYNMSLLKAPEAVDLLAREISKTLYGFMMRTEEEMDLSSPLADLGIDSLVSIEMRNWIRQRIGVDFTVLEIIRSANIQELGRAAQLKLVAKFEARV</sequence>
<evidence type="ECO:0000259" key="11">
    <source>
        <dbReference type="PROSITE" id="PS52019"/>
    </source>
</evidence>
<keyword evidence="1" id="KW-0596">Phosphopantetheine</keyword>
<gene>
    <name evidence="12" type="ORF">IFR04_000754</name>
</gene>
<dbReference type="SUPFAM" id="SSF55048">
    <property type="entry name" value="Probable ACP-binding domain of malonyl-CoA ACP transacylase"/>
    <property type="match status" value="1"/>
</dbReference>
<dbReference type="Pfam" id="PF08242">
    <property type="entry name" value="Methyltransf_12"/>
    <property type="match status" value="1"/>
</dbReference>
<keyword evidence="3" id="KW-0489">Methyltransferase</keyword>
<dbReference type="InterPro" id="IPR011032">
    <property type="entry name" value="GroES-like_sf"/>
</dbReference>
<dbReference type="FunFam" id="3.40.50.720:FF:000209">
    <property type="entry name" value="Polyketide synthase Pks12"/>
    <property type="match status" value="1"/>
</dbReference>
<feature type="active site" description="Proton donor; for dehydratase activity" evidence="8">
    <location>
        <position position="1132"/>
    </location>
</feature>
<feature type="region of interest" description="N-terminal hotdog fold" evidence="8">
    <location>
        <begin position="933"/>
        <end position="1061"/>
    </location>
</feature>
<keyword evidence="6" id="KW-0511">Multifunctional enzyme</keyword>
<accession>A0A8H7WJU6</accession>
<dbReference type="SMART" id="SM00822">
    <property type="entry name" value="PKS_KR"/>
    <property type="match status" value="1"/>
</dbReference>
<dbReference type="Pfam" id="PF00698">
    <property type="entry name" value="Acyl_transf_1"/>
    <property type="match status" value="1"/>
</dbReference>
<dbReference type="InterPro" id="IPR057326">
    <property type="entry name" value="KR_dom"/>
</dbReference>
<keyword evidence="4" id="KW-0808">Transferase</keyword>
<evidence type="ECO:0000256" key="2">
    <source>
        <dbReference type="ARBA" id="ARBA00022553"/>
    </source>
</evidence>
<dbReference type="InterPro" id="IPR014030">
    <property type="entry name" value="Ketoacyl_synth_N"/>
</dbReference>
<dbReference type="InterPro" id="IPR016036">
    <property type="entry name" value="Malonyl_transacylase_ACP-bd"/>
</dbReference>
<dbReference type="Pfam" id="PF16197">
    <property type="entry name" value="KAsynt_C_assoc"/>
    <property type="match status" value="1"/>
</dbReference>
<dbReference type="GO" id="GO:0016491">
    <property type="term" value="F:oxidoreductase activity"/>
    <property type="evidence" value="ECO:0007669"/>
    <property type="project" value="InterPro"/>
</dbReference>
<feature type="domain" description="Ketosynthase family 3 (KS3)" evidence="10">
    <location>
        <begin position="40"/>
        <end position="460"/>
    </location>
</feature>
<dbReference type="CDD" id="cd05195">
    <property type="entry name" value="enoyl_red"/>
    <property type="match status" value="1"/>
</dbReference>
<dbReference type="Gene3D" id="3.10.129.110">
    <property type="entry name" value="Polyketide synthase dehydratase"/>
    <property type="match status" value="1"/>
</dbReference>
<dbReference type="InterPro" id="IPR014031">
    <property type="entry name" value="Ketoacyl_synth_C"/>
</dbReference>
<evidence type="ECO:0000256" key="3">
    <source>
        <dbReference type="ARBA" id="ARBA00022603"/>
    </source>
</evidence>
<dbReference type="SMART" id="SM00823">
    <property type="entry name" value="PKS_PP"/>
    <property type="match status" value="1"/>
</dbReference>
<dbReference type="InterPro" id="IPR001227">
    <property type="entry name" value="Ac_transferase_dom_sf"/>
</dbReference>
<name>A0A8H7WJU6_9HELO</name>
<keyword evidence="7" id="KW-0012">Acyltransferase</keyword>
<dbReference type="InterPro" id="IPR036736">
    <property type="entry name" value="ACP-like_sf"/>
</dbReference>
<dbReference type="Gene3D" id="3.90.180.10">
    <property type="entry name" value="Medium-chain alcohol dehydrogenases, catalytic domain"/>
    <property type="match status" value="1"/>
</dbReference>
<reference evidence="12" key="1">
    <citation type="submission" date="2021-02" db="EMBL/GenBank/DDBJ databases">
        <title>Genome sequence Cadophora malorum strain M34.</title>
        <authorList>
            <person name="Stefanovic E."/>
            <person name="Vu D."/>
            <person name="Scully C."/>
            <person name="Dijksterhuis J."/>
            <person name="Roader J."/>
            <person name="Houbraken J."/>
        </authorList>
    </citation>
    <scope>NUCLEOTIDE SEQUENCE</scope>
    <source>
        <strain evidence="12">M34</strain>
    </source>
</reference>
<evidence type="ECO:0000259" key="9">
    <source>
        <dbReference type="PROSITE" id="PS50075"/>
    </source>
</evidence>